<evidence type="ECO:0000259" key="10">
    <source>
        <dbReference type="Pfam" id="PF04290"/>
    </source>
</evidence>
<keyword evidence="7 9" id="KW-0472">Membrane</keyword>
<proteinExistence type="inferred from homology"/>
<evidence type="ECO:0000256" key="3">
    <source>
        <dbReference type="ARBA" id="ARBA00022475"/>
    </source>
</evidence>
<evidence type="ECO:0000256" key="7">
    <source>
        <dbReference type="ARBA" id="ARBA00023136"/>
    </source>
</evidence>
<comment type="subcellular location">
    <subcellularLocation>
        <location evidence="1 9">Cell inner membrane</location>
        <topology evidence="1 9">Multi-pass membrane protein</topology>
    </subcellularLocation>
</comment>
<name>A0A368NHC5_9GAMM</name>
<feature type="transmembrane region" description="Helical" evidence="9">
    <location>
        <begin position="70"/>
        <end position="86"/>
    </location>
</feature>
<evidence type="ECO:0000256" key="9">
    <source>
        <dbReference type="RuleBase" id="RU369079"/>
    </source>
</evidence>
<reference evidence="11 12" key="1">
    <citation type="submission" date="2018-07" db="EMBL/GenBank/DDBJ databases">
        <title>Corallincola holothuriorum sp. nov., a new facultative anaerobe isolated from sea cucumber Apostichopus japonicus.</title>
        <authorList>
            <person name="Xia H."/>
        </authorList>
    </citation>
    <scope>NUCLEOTIDE SEQUENCE [LARGE SCALE GENOMIC DNA]</scope>
    <source>
        <strain evidence="11 12">C4</strain>
    </source>
</reference>
<evidence type="ECO:0000256" key="2">
    <source>
        <dbReference type="ARBA" id="ARBA00022448"/>
    </source>
</evidence>
<feature type="transmembrane region" description="Helical" evidence="9">
    <location>
        <begin position="37"/>
        <end position="58"/>
    </location>
</feature>
<evidence type="ECO:0000256" key="1">
    <source>
        <dbReference type="ARBA" id="ARBA00004429"/>
    </source>
</evidence>
<comment type="similarity">
    <text evidence="8 9">Belongs to the TRAP transporter small permease family.</text>
</comment>
<evidence type="ECO:0000256" key="6">
    <source>
        <dbReference type="ARBA" id="ARBA00022989"/>
    </source>
</evidence>
<dbReference type="Pfam" id="PF04290">
    <property type="entry name" value="DctQ"/>
    <property type="match status" value="1"/>
</dbReference>
<dbReference type="Proteomes" id="UP000252558">
    <property type="component" value="Unassembled WGS sequence"/>
</dbReference>
<gene>
    <name evidence="11" type="ORF">DU002_12300</name>
</gene>
<keyword evidence="5 9" id="KW-0812">Transmembrane</keyword>
<dbReference type="InterPro" id="IPR055348">
    <property type="entry name" value="DctQ"/>
</dbReference>
<dbReference type="AlphaFoldDB" id="A0A368NHC5"/>
<keyword evidence="6 9" id="KW-1133">Transmembrane helix</keyword>
<dbReference type="GO" id="GO:0005886">
    <property type="term" value="C:plasma membrane"/>
    <property type="evidence" value="ECO:0007669"/>
    <property type="project" value="UniProtKB-SubCell"/>
</dbReference>
<feature type="transmembrane region" description="Helical" evidence="9">
    <location>
        <begin position="153"/>
        <end position="178"/>
    </location>
</feature>
<sequence>MGNFLQPSYAPSPSALFSALNNIRRIIDRGIRYAGDLVAWCGGIMMLLIMLIVVLRYLFNLGWIALQESVMYLHATAICFGAAYTLQQDKHVRVDIFYRRFNARQRAWLSIGGTLCLLMPMCSMIFSVSWPYVMDSWLHHESSQETGGLSGLYLFKSLLLVLPTLLYLQGVSWIISALECLFGPSQGRAQ</sequence>
<evidence type="ECO:0000256" key="8">
    <source>
        <dbReference type="ARBA" id="ARBA00038436"/>
    </source>
</evidence>
<evidence type="ECO:0000256" key="5">
    <source>
        <dbReference type="ARBA" id="ARBA00022692"/>
    </source>
</evidence>
<comment type="subunit">
    <text evidence="9">The complex comprises the extracytoplasmic solute receptor protein and the two transmembrane proteins.</text>
</comment>
<keyword evidence="2 9" id="KW-0813">Transport</keyword>
<comment type="caution">
    <text evidence="11">The sequence shown here is derived from an EMBL/GenBank/DDBJ whole genome shotgun (WGS) entry which is preliminary data.</text>
</comment>
<feature type="domain" description="Tripartite ATP-independent periplasmic transporters DctQ component" evidence="10">
    <location>
        <begin position="45"/>
        <end position="177"/>
    </location>
</feature>
<evidence type="ECO:0000313" key="11">
    <source>
        <dbReference type="EMBL" id="RCU49135.1"/>
    </source>
</evidence>
<comment type="function">
    <text evidence="9">Part of the tripartite ATP-independent periplasmic (TRAP) transport system.</text>
</comment>
<evidence type="ECO:0000313" key="12">
    <source>
        <dbReference type="Proteomes" id="UP000252558"/>
    </source>
</evidence>
<dbReference type="InterPro" id="IPR007387">
    <property type="entry name" value="TRAP_DctQ"/>
</dbReference>
<dbReference type="PANTHER" id="PTHR35011:SF4">
    <property type="entry name" value="SLL1102 PROTEIN"/>
    <property type="match status" value="1"/>
</dbReference>
<dbReference type="EMBL" id="QPID01000007">
    <property type="protein sequence ID" value="RCU49135.1"/>
    <property type="molecule type" value="Genomic_DNA"/>
</dbReference>
<keyword evidence="12" id="KW-1185">Reference proteome</keyword>
<organism evidence="11 12">
    <name type="scientific">Corallincola holothuriorum</name>
    <dbReference type="NCBI Taxonomy" id="2282215"/>
    <lineage>
        <taxon>Bacteria</taxon>
        <taxon>Pseudomonadati</taxon>
        <taxon>Pseudomonadota</taxon>
        <taxon>Gammaproteobacteria</taxon>
        <taxon>Alteromonadales</taxon>
        <taxon>Psychromonadaceae</taxon>
        <taxon>Corallincola</taxon>
    </lineage>
</organism>
<keyword evidence="3" id="KW-1003">Cell membrane</keyword>
<evidence type="ECO:0000256" key="4">
    <source>
        <dbReference type="ARBA" id="ARBA00022519"/>
    </source>
</evidence>
<dbReference type="GO" id="GO:0022857">
    <property type="term" value="F:transmembrane transporter activity"/>
    <property type="evidence" value="ECO:0007669"/>
    <property type="project" value="UniProtKB-UniRule"/>
</dbReference>
<protein>
    <recommendedName>
        <fullName evidence="9">TRAP transporter small permease protein</fullName>
    </recommendedName>
</protein>
<keyword evidence="4 9" id="KW-0997">Cell inner membrane</keyword>
<feature type="transmembrane region" description="Helical" evidence="9">
    <location>
        <begin position="107"/>
        <end position="133"/>
    </location>
</feature>
<accession>A0A368NHC5</accession>
<dbReference type="PANTHER" id="PTHR35011">
    <property type="entry name" value="2,3-DIKETO-L-GULONATE TRAP TRANSPORTER SMALL PERMEASE PROTEIN YIAM"/>
    <property type="match status" value="1"/>
</dbReference>